<name>A0A8D8BE13_CULPI</name>
<organism evidence="1">
    <name type="scientific">Culex pipiens</name>
    <name type="common">House mosquito</name>
    <dbReference type="NCBI Taxonomy" id="7175"/>
    <lineage>
        <taxon>Eukaryota</taxon>
        <taxon>Metazoa</taxon>
        <taxon>Ecdysozoa</taxon>
        <taxon>Arthropoda</taxon>
        <taxon>Hexapoda</taxon>
        <taxon>Insecta</taxon>
        <taxon>Pterygota</taxon>
        <taxon>Neoptera</taxon>
        <taxon>Endopterygota</taxon>
        <taxon>Diptera</taxon>
        <taxon>Nematocera</taxon>
        <taxon>Culicoidea</taxon>
        <taxon>Culicidae</taxon>
        <taxon>Culicinae</taxon>
        <taxon>Culicini</taxon>
        <taxon>Culex</taxon>
        <taxon>Culex</taxon>
    </lineage>
</organism>
<protein>
    <submittedName>
        <fullName evidence="1">(northern house mosquito) hypothetical protein</fullName>
    </submittedName>
</protein>
<accession>A0A8D8BE13</accession>
<dbReference type="EMBL" id="HBUE01070899">
    <property type="protein sequence ID" value="CAG6472578.1"/>
    <property type="molecule type" value="Transcribed_RNA"/>
</dbReference>
<sequence>MELSRARLARVCPTLGWRGQFTAPKSGGQPSGRLALSSGSNFWDGRSRRRFFSSSRLEPQLAGCSKAASSGTFIEFVHTGDFRSNGDSDGELDIVNSAAFLFCLLEGQSSD</sequence>
<proteinExistence type="predicted"/>
<reference evidence="1" key="1">
    <citation type="submission" date="2021-05" db="EMBL/GenBank/DDBJ databases">
        <authorList>
            <person name="Alioto T."/>
            <person name="Alioto T."/>
            <person name="Gomez Garrido J."/>
        </authorList>
    </citation>
    <scope>NUCLEOTIDE SEQUENCE</scope>
</reference>
<dbReference type="AlphaFoldDB" id="A0A8D8BE13"/>
<evidence type="ECO:0000313" key="1">
    <source>
        <dbReference type="EMBL" id="CAG6472578.1"/>
    </source>
</evidence>